<dbReference type="EMBL" id="JAMZMK010008687">
    <property type="protein sequence ID" value="KAI7739006.1"/>
    <property type="molecule type" value="Genomic_DNA"/>
</dbReference>
<evidence type="ECO:0000313" key="2">
    <source>
        <dbReference type="EMBL" id="KAI7739006.1"/>
    </source>
</evidence>
<comment type="caution">
    <text evidence="2">The sequence shown here is derived from an EMBL/GenBank/DDBJ whole genome shotgun (WGS) entry which is preliminary data.</text>
</comment>
<accession>A0AAD5CBR0</accession>
<reference evidence="2" key="1">
    <citation type="submission" date="2022-06" db="EMBL/GenBank/DDBJ databases">
        <title>Uncovering the hologenomic basis of an extraordinary plant invasion.</title>
        <authorList>
            <person name="Bieker V.C."/>
            <person name="Martin M.D."/>
            <person name="Gilbert T."/>
            <person name="Hodgins K."/>
            <person name="Battlay P."/>
            <person name="Petersen B."/>
            <person name="Wilson J."/>
        </authorList>
    </citation>
    <scope>NUCLEOTIDE SEQUENCE</scope>
    <source>
        <strain evidence="2">AA19_3_7</strain>
        <tissue evidence="2">Leaf</tissue>
    </source>
</reference>
<dbReference type="Proteomes" id="UP001206925">
    <property type="component" value="Unassembled WGS sequence"/>
</dbReference>
<dbReference type="AlphaFoldDB" id="A0AAD5CBR0"/>
<gene>
    <name evidence="2" type="ORF">M8C21_030539</name>
</gene>
<feature type="non-terminal residue" evidence="2">
    <location>
        <position position="123"/>
    </location>
</feature>
<name>A0AAD5CBR0_AMBAR</name>
<proteinExistence type="predicted"/>
<sequence>MRYPRRKNNMASDLPDRFAKIHLTPPHSPKISSEKDDKVSKTSGSNSKGAASQVNSNMVTEGIPPPLPLLVYLKVKEAADIMNRPGWRNGGEDEFDLEIAEYANYLISGGYYDDLGEDGDEDI</sequence>
<evidence type="ECO:0000256" key="1">
    <source>
        <dbReference type="SAM" id="MobiDB-lite"/>
    </source>
</evidence>
<protein>
    <submittedName>
        <fullName evidence="2">Uncharacterized protein</fullName>
    </submittedName>
</protein>
<feature type="compositionally biased region" description="Polar residues" evidence="1">
    <location>
        <begin position="41"/>
        <end position="59"/>
    </location>
</feature>
<organism evidence="2 3">
    <name type="scientific">Ambrosia artemisiifolia</name>
    <name type="common">Common ragweed</name>
    <dbReference type="NCBI Taxonomy" id="4212"/>
    <lineage>
        <taxon>Eukaryota</taxon>
        <taxon>Viridiplantae</taxon>
        <taxon>Streptophyta</taxon>
        <taxon>Embryophyta</taxon>
        <taxon>Tracheophyta</taxon>
        <taxon>Spermatophyta</taxon>
        <taxon>Magnoliopsida</taxon>
        <taxon>eudicotyledons</taxon>
        <taxon>Gunneridae</taxon>
        <taxon>Pentapetalae</taxon>
        <taxon>asterids</taxon>
        <taxon>campanulids</taxon>
        <taxon>Asterales</taxon>
        <taxon>Asteraceae</taxon>
        <taxon>Asteroideae</taxon>
        <taxon>Heliantheae alliance</taxon>
        <taxon>Heliantheae</taxon>
        <taxon>Ambrosia</taxon>
    </lineage>
</organism>
<keyword evidence="3" id="KW-1185">Reference proteome</keyword>
<feature type="region of interest" description="Disordered" evidence="1">
    <location>
        <begin position="1"/>
        <end position="60"/>
    </location>
</feature>
<evidence type="ECO:0000313" key="3">
    <source>
        <dbReference type="Proteomes" id="UP001206925"/>
    </source>
</evidence>